<dbReference type="InterPro" id="IPR051013">
    <property type="entry name" value="MBL_superfamily_lactonases"/>
</dbReference>
<gene>
    <name evidence="6" type="ORF">GMORB2_0353</name>
</gene>
<dbReference type="GeneID" id="55966583"/>
<keyword evidence="3 6" id="KW-0378">Hydrolase</keyword>
<dbReference type="Proteomes" id="UP000749293">
    <property type="component" value="Unassembled WGS sequence"/>
</dbReference>
<name>A0A9P5D4Y8_9HYPO</name>
<dbReference type="PANTHER" id="PTHR42978">
    <property type="entry name" value="QUORUM-QUENCHING LACTONASE YTNP-RELATED-RELATED"/>
    <property type="match status" value="1"/>
</dbReference>
<dbReference type="SMART" id="SM00849">
    <property type="entry name" value="Lactamase_B"/>
    <property type="match status" value="1"/>
</dbReference>
<sequence>MSFNPPSGAVARVSMIDTASRLHMLRSSWLLKPSVNGLEVMPPLATWSFLIESSTGKKALFDLGMPSGPETCPPSVKAQLEGAGARLESERTVGDVIEQHGISLGDIDSAIWRYAFSPGQEFVNNSTHAHLSHWHWDHVGDVTEFPGTTELVVGPGFMKAFHPGYPRYPDSHIQESYFRDRHVREISFDTDALLIGPVRAHDFFGDGSFYLIDAPGHSTGHMAGLVRTTTTTGCGPDTFILMGADTTHHAGEMRPSASLPIPDTVDYGLDDDEQGAARPRGCCFRQINVRRGRGGDEPFFDAVLADDLDAAAGSIRSAQWADAQENVFYIAAHDMTVEGVVDLFPQTMNDWKSKGWKEVTMWRFLRDLEAATEIR</sequence>
<reference evidence="6" key="1">
    <citation type="submission" date="2020-03" db="EMBL/GenBank/DDBJ databases">
        <title>Site-based positive gene gene selection in Geosmithia morbida across the United States reveals a broad range of putative effectors and factors for local host and environmental adapation.</title>
        <authorList>
            <person name="Onufrak A."/>
            <person name="Murdoch R.W."/>
            <person name="Gazis R."/>
            <person name="Huff M."/>
            <person name="Staton M."/>
            <person name="Klingeman W."/>
            <person name="Hadziabdic D."/>
        </authorList>
    </citation>
    <scope>NUCLEOTIDE SEQUENCE</scope>
    <source>
        <strain evidence="6">1262</strain>
    </source>
</reference>
<dbReference type="GO" id="GO:0046872">
    <property type="term" value="F:metal ion binding"/>
    <property type="evidence" value="ECO:0007669"/>
    <property type="project" value="UniProtKB-KW"/>
</dbReference>
<dbReference type="InterPro" id="IPR036866">
    <property type="entry name" value="RibonucZ/Hydroxyglut_hydro"/>
</dbReference>
<evidence type="ECO:0000313" key="6">
    <source>
        <dbReference type="EMBL" id="KAF4126617.1"/>
    </source>
</evidence>
<dbReference type="OrthoDB" id="10250730at2759"/>
<dbReference type="CDD" id="cd07730">
    <property type="entry name" value="metallo-hydrolase-like_MBL-fold"/>
    <property type="match status" value="1"/>
</dbReference>
<keyword evidence="2" id="KW-0479">Metal-binding</keyword>
<evidence type="ECO:0000259" key="5">
    <source>
        <dbReference type="SMART" id="SM00849"/>
    </source>
</evidence>
<dbReference type="InterPro" id="IPR001279">
    <property type="entry name" value="Metallo-B-lactamas"/>
</dbReference>
<evidence type="ECO:0000256" key="4">
    <source>
        <dbReference type="ARBA" id="ARBA00022833"/>
    </source>
</evidence>
<evidence type="ECO:0000256" key="2">
    <source>
        <dbReference type="ARBA" id="ARBA00022723"/>
    </source>
</evidence>
<comment type="similarity">
    <text evidence="1">Belongs to the metallo-beta-lactamase superfamily.</text>
</comment>
<keyword evidence="4" id="KW-0862">Zinc</keyword>
<evidence type="ECO:0000313" key="7">
    <source>
        <dbReference type="Proteomes" id="UP000749293"/>
    </source>
</evidence>
<dbReference type="EMBL" id="JAANYQ010000001">
    <property type="protein sequence ID" value="KAF4126617.1"/>
    <property type="molecule type" value="Genomic_DNA"/>
</dbReference>
<dbReference type="SUPFAM" id="SSF56281">
    <property type="entry name" value="Metallo-hydrolase/oxidoreductase"/>
    <property type="match status" value="1"/>
</dbReference>
<dbReference type="PANTHER" id="PTHR42978:SF5">
    <property type="entry name" value="METALLO-BETA-LACTAMASE DOMAIN-CONTAINING PROTEIN"/>
    <property type="match status" value="1"/>
</dbReference>
<evidence type="ECO:0000256" key="3">
    <source>
        <dbReference type="ARBA" id="ARBA00022801"/>
    </source>
</evidence>
<dbReference type="RefSeq" id="XP_035325269.1">
    <property type="nucleotide sequence ID" value="XM_035462339.1"/>
</dbReference>
<protein>
    <submittedName>
        <fullName evidence="6">Glyoxylase or a related metal-dependent hydrolase, beta-lactamase superfamily II</fullName>
    </submittedName>
</protein>
<keyword evidence="7" id="KW-1185">Reference proteome</keyword>
<dbReference type="GO" id="GO:0016787">
    <property type="term" value="F:hydrolase activity"/>
    <property type="evidence" value="ECO:0007669"/>
    <property type="project" value="UniProtKB-KW"/>
</dbReference>
<comment type="caution">
    <text evidence="6">The sequence shown here is derived from an EMBL/GenBank/DDBJ whole genome shotgun (WGS) entry which is preliminary data.</text>
</comment>
<accession>A0A9P5D4Y8</accession>
<proteinExistence type="inferred from homology"/>
<organism evidence="6 7">
    <name type="scientific">Geosmithia morbida</name>
    <dbReference type="NCBI Taxonomy" id="1094350"/>
    <lineage>
        <taxon>Eukaryota</taxon>
        <taxon>Fungi</taxon>
        <taxon>Dikarya</taxon>
        <taxon>Ascomycota</taxon>
        <taxon>Pezizomycotina</taxon>
        <taxon>Sordariomycetes</taxon>
        <taxon>Hypocreomycetidae</taxon>
        <taxon>Hypocreales</taxon>
        <taxon>Bionectriaceae</taxon>
        <taxon>Geosmithia</taxon>
    </lineage>
</organism>
<evidence type="ECO:0000256" key="1">
    <source>
        <dbReference type="ARBA" id="ARBA00007749"/>
    </source>
</evidence>
<feature type="domain" description="Metallo-beta-lactamase" evidence="5">
    <location>
        <begin position="45"/>
        <end position="315"/>
    </location>
</feature>
<dbReference type="Gene3D" id="3.60.15.10">
    <property type="entry name" value="Ribonuclease Z/Hydroxyacylglutathione hydrolase-like"/>
    <property type="match status" value="1"/>
</dbReference>
<dbReference type="AlphaFoldDB" id="A0A9P5D4Y8"/>